<accession>A0ABY5YEW6</accession>
<dbReference type="Proteomes" id="UP001060261">
    <property type="component" value="Chromosome"/>
</dbReference>
<keyword evidence="2" id="KW-0812">Transmembrane</keyword>
<feature type="domain" description="POTRA" evidence="7">
    <location>
        <begin position="340"/>
        <end position="413"/>
    </location>
</feature>
<keyword evidence="5" id="KW-0998">Cell outer membrane</keyword>
<dbReference type="Gene3D" id="2.40.160.50">
    <property type="entry name" value="membrane protein fhac: a member of the omp85/tpsb transporter family"/>
    <property type="match status" value="1"/>
</dbReference>
<dbReference type="Pfam" id="PF07244">
    <property type="entry name" value="POTRA"/>
    <property type="match status" value="2"/>
</dbReference>
<dbReference type="Gene3D" id="3.10.20.310">
    <property type="entry name" value="membrane protein fhac"/>
    <property type="match status" value="3"/>
</dbReference>
<dbReference type="RefSeq" id="WP_260559673.1">
    <property type="nucleotide sequence ID" value="NZ_BAABEC010000018.1"/>
</dbReference>
<evidence type="ECO:0000313" key="9">
    <source>
        <dbReference type="Proteomes" id="UP001060261"/>
    </source>
</evidence>
<keyword evidence="3 6" id="KW-0732">Signal</keyword>
<feature type="signal peptide" evidence="6">
    <location>
        <begin position="1"/>
        <end position="20"/>
    </location>
</feature>
<protein>
    <submittedName>
        <fullName evidence="8">BamA/TamA family outer membrane protein</fullName>
    </submittedName>
</protein>
<comment type="subcellular location">
    <subcellularLocation>
        <location evidence="1">Membrane</location>
    </subcellularLocation>
</comment>
<evidence type="ECO:0000256" key="2">
    <source>
        <dbReference type="ARBA" id="ARBA00022692"/>
    </source>
</evidence>
<proteinExistence type="predicted"/>
<evidence type="ECO:0000256" key="1">
    <source>
        <dbReference type="ARBA" id="ARBA00004370"/>
    </source>
</evidence>
<evidence type="ECO:0000259" key="7">
    <source>
        <dbReference type="PROSITE" id="PS51779"/>
    </source>
</evidence>
<dbReference type="EMBL" id="CP104213">
    <property type="protein sequence ID" value="UWX63385.1"/>
    <property type="molecule type" value="Genomic_DNA"/>
</dbReference>
<dbReference type="InterPro" id="IPR013686">
    <property type="entry name" value="Polypept-transport_assoc_ShlB"/>
</dbReference>
<dbReference type="InterPro" id="IPR000184">
    <property type="entry name" value="Bac_surfAg_D15"/>
</dbReference>
<reference evidence="8" key="1">
    <citation type="submission" date="2022-09" db="EMBL/GenBank/DDBJ databases">
        <title>genome sequence of Deinococcus rubellus.</title>
        <authorList>
            <person name="Srinivasan S."/>
        </authorList>
    </citation>
    <scope>NUCLEOTIDE SEQUENCE</scope>
    <source>
        <strain evidence="8">Ant6</strain>
    </source>
</reference>
<dbReference type="InterPro" id="IPR010827">
    <property type="entry name" value="BamA/TamA_POTRA"/>
</dbReference>
<keyword evidence="9" id="KW-1185">Reference proteome</keyword>
<evidence type="ECO:0000256" key="5">
    <source>
        <dbReference type="ARBA" id="ARBA00023237"/>
    </source>
</evidence>
<dbReference type="PANTHER" id="PTHR12815">
    <property type="entry name" value="SORTING AND ASSEMBLY MACHINERY SAMM50 PROTEIN FAMILY MEMBER"/>
    <property type="match status" value="1"/>
</dbReference>
<gene>
    <name evidence="8" type="ORF">N0D28_11595</name>
</gene>
<evidence type="ECO:0000313" key="8">
    <source>
        <dbReference type="EMBL" id="UWX63385.1"/>
    </source>
</evidence>
<evidence type="ECO:0000256" key="3">
    <source>
        <dbReference type="ARBA" id="ARBA00022729"/>
    </source>
</evidence>
<dbReference type="PROSITE" id="PS51779">
    <property type="entry name" value="POTRA"/>
    <property type="match status" value="3"/>
</dbReference>
<dbReference type="Pfam" id="PF08479">
    <property type="entry name" value="POTRA_2"/>
    <property type="match status" value="1"/>
</dbReference>
<organism evidence="8 9">
    <name type="scientific">Deinococcus rubellus</name>
    <dbReference type="NCBI Taxonomy" id="1889240"/>
    <lineage>
        <taxon>Bacteria</taxon>
        <taxon>Thermotogati</taxon>
        <taxon>Deinococcota</taxon>
        <taxon>Deinococci</taxon>
        <taxon>Deinococcales</taxon>
        <taxon>Deinococcaceae</taxon>
        <taxon>Deinococcus</taxon>
    </lineage>
</organism>
<dbReference type="InterPro" id="IPR039910">
    <property type="entry name" value="D15-like"/>
</dbReference>
<dbReference type="Pfam" id="PF01103">
    <property type="entry name" value="Omp85"/>
    <property type="match status" value="1"/>
</dbReference>
<evidence type="ECO:0000256" key="4">
    <source>
        <dbReference type="ARBA" id="ARBA00023136"/>
    </source>
</evidence>
<feature type="domain" description="POTRA" evidence="7">
    <location>
        <begin position="191"/>
        <end position="267"/>
    </location>
</feature>
<dbReference type="PANTHER" id="PTHR12815:SF47">
    <property type="entry name" value="TRANSLOCATION AND ASSEMBLY MODULE SUBUNIT TAMA"/>
    <property type="match status" value="1"/>
</dbReference>
<dbReference type="InterPro" id="IPR034746">
    <property type="entry name" value="POTRA"/>
</dbReference>
<evidence type="ECO:0000256" key="6">
    <source>
        <dbReference type="SAM" id="SignalP"/>
    </source>
</evidence>
<sequence>MKHPLTLALSLALAAPLAAAQSTAPAPASTTAPQTATLGDVVVTGATDLLSNFLKASLTVQPGAALSGLNLRQIEQESLATGYFSSVVASLGTQGGQNVLTLAVKANPVISAVDVSGLTYFPADTYKARIADLLNIAPGATLNTDRIEQSKELLAQNFRGEGYPFAPNISTQTKVAADGSVTLAYLVDETAPISRVEVEGNTRLPRDAVVSAFKPLYDAKKFTPDAYFKAAQQIAQAYQSAGFLQSGVDVTGTTLEGGVLKVRLAEGVVSSVDTSNLGAAVSTAALATQIGQPLTISNLEADTRILANQTGKSVGFALQPDAQNPSKVTVLFGDAQTATGPIKEIRFVGNTKLTSAELAAALKVKVGDVYSKQLAESSFFALRDVYRAKGYEVSTRDPVTFDQGVLTYTLREASLAKFELNWSGTHRTKDRVILRELQDLKGVVTDASVRDGLDRITRLGIVKVTNLTTRSDDPKNPEALTYVISLTEQSSTRSIPLGITYDTASGFQGSIGVSNNNVFGLGHTLDASVTAQPTDSGQFLGGGVSYTIPWLDIDFADFRKTRTSLSLSLSSNLSPNNVILNTDSSVTGRQFTQRSSGFSVRVGRSLGQYLTGSFGVGTSYDVSYLEKVTAADQIAADTAGTTLIDDATARALLPQNGVVTRLSPALTYDSSNSSDFPTQGIRANLSPSYNFGSAGSTSLGWFRLEGGASTYFGFGKSLDKGFNQQTKQQVFAVRANAGTLTGTYPSGSLFTIGGANIVSAYELRGVPSGTLKGSSYLTGSAEYRYDFGVSNSVAQGLYGIAFVDAGTAFGTDGTQTSDYGLGLGVQLNLGVGGALLPALRFDYGFSPSNQSSKFTFRIGPVF</sequence>
<feature type="chain" id="PRO_5045858131" evidence="6">
    <location>
        <begin position="21"/>
        <end position="862"/>
    </location>
</feature>
<name>A0ABY5YEW6_9DEIO</name>
<feature type="domain" description="POTRA" evidence="7">
    <location>
        <begin position="36"/>
        <end position="107"/>
    </location>
</feature>
<keyword evidence="4" id="KW-0472">Membrane</keyword>